<evidence type="ECO:0000313" key="4">
    <source>
        <dbReference type="EMBL" id="TDQ81572.1"/>
    </source>
</evidence>
<feature type="signal peptide" evidence="2">
    <location>
        <begin position="1"/>
        <end position="23"/>
    </location>
</feature>
<feature type="domain" description="TNase-like" evidence="3">
    <location>
        <begin position="59"/>
        <end position="176"/>
    </location>
</feature>
<reference evidence="4 5" key="1">
    <citation type="submission" date="2019-03" db="EMBL/GenBank/DDBJ databases">
        <title>Genomic Encyclopedia of Type Strains, Phase III (KMG-III): the genomes of soil and plant-associated and newly described type strains.</title>
        <authorList>
            <person name="Whitman W."/>
        </authorList>
    </citation>
    <scope>NUCLEOTIDE SEQUENCE [LARGE SCALE GENOMIC DNA]</scope>
    <source>
        <strain evidence="4 5">CGMCC 1.7660</strain>
    </source>
</reference>
<evidence type="ECO:0000313" key="5">
    <source>
        <dbReference type="Proteomes" id="UP000295783"/>
    </source>
</evidence>
<dbReference type="OrthoDB" id="7353897at2"/>
<dbReference type="GO" id="GO:0004519">
    <property type="term" value="F:endonuclease activity"/>
    <property type="evidence" value="ECO:0007669"/>
    <property type="project" value="UniProtKB-KW"/>
</dbReference>
<dbReference type="AlphaFoldDB" id="A0A4R6WLI5"/>
<accession>A0A4R6WLI5</accession>
<dbReference type="SMART" id="SM00318">
    <property type="entry name" value="SNc"/>
    <property type="match status" value="1"/>
</dbReference>
<dbReference type="Proteomes" id="UP000295783">
    <property type="component" value="Unassembled WGS sequence"/>
</dbReference>
<proteinExistence type="predicted"/>
<sequence>MERRFRLIPPLLAAQILAFPALAQENNPTQPPPPAVPVSDVGATPLDAVAAGTLEGTGQAIDGDEIAIGDIVFRLDGIAAPMMTVPMGPEARVALQALMEGERLNCDVLDRGTDPRNLSGVCRVGDDDLAEALLASGMVAVHRQNASQDPVARERAARYDAAETEARERGLGIWAKMAAADDITISEAPAEAPVGIDRDLMRNWLSLLPLVLLAVLAGIIALLRAGARRRQAAARRQGEVQSLLALYLAEVLAIRSAAESAQAVTAHIIQDLPIPTAQLANMALPEATVFAANAHRLKDLPREVSVDLVQFYARYQTVRQILKQASALRCEQLRAAIQALIDSAEEPMARADKLLR</sequence>
<comment type="caution">
    <text evidence="4">The sequence shown here is derived from an EMBL/GenBank/DDBJ whole genome shotgun (WGS) entry which is preliminary data.</text>
</comment>
<feature type="transmembrane region" description="Helical" evidence="1">
    <location>
        <begin position="204"/>
        <end position="227"/>
    </location>
</feature>
<feature type="chain" id="PRO_5020487028" evidence="2">
    <location>
        <begin position="24"/>
        <end position="356"/>
    </location>
</feature>
<keyword evidence="4" id="KW-0540">Nuclease</keyword>
<keyword evidence="1" id="KW-0472">Membrane</keyword>
<keyword evidence="1" id="KW-1133">Transmembrane helix</keyword>
<keyword evidence="2" id="KW-0732">Signal</keyword>
<protein>
    <submittedName>
        <fullName evidence="4">Endonuclease YncB(Thermonuclease family)</fullName>
    </submittedName>
</protein>
<dbReference type="InterPro" id="IPR016071">
    <property type="entry name" value="Staphylococal_nuclease_OB-fold"/>
</dbReference>
<evidence type="ECO:0000256" key="1">
    <source>
        <dbReference type="SAM" id="Phobius"/>
    </source>
</evidence>
<keyword evidence="4" id="KW-0255">Endonuclease</keyword>
<keyword evidence="1" id="KW-0812">Transmembrane</keyword>
<organism evidence="4 5">
    <name type="scientific">Dongia mobilis</name>
    <dbReference type="NCBI Taxonomy" id="578943"/>
    <lineage>
        <taxon>Bacteria</taxon>
        <taxon>Pseudomonadati</taxon>
        <taxon>Pseudomonadota</taxon>
        <taxon>Alphaproteobacteria</taxon>
        <taxon>Rhodospirillales</taxon>
        <taxon>Dongiaceae</taxon>
        <taxon>Dongia</taxon>
    </lineage>
</organism>
<dbReference type="PROSITE" id="PS50830">
    <property type="entry name" value="TNASE_3"/>
    <property type="match status" value="1"/>
</dbReference>
<dbReference type="EMBL" id="SNYW01000009">
    <property type="protein sequence ID" value="TDQ81572.1"/>
    <property type="molecule type" value="Genomic_DNA"/>
</dbReference>
<dbReference type="Gene3D" id="2.40.50.90">
    <property type="match status" value="1"/>
</dbReference>
<evidence type="ECO:0000259" key="3">
    <source>
        <dbReference type="PROSITE" id="PS50830"/>
    </source>
</evidence>
<keyword evidence="5" id="KW-1185">Reference proteome</keyword>
<dbReference type="InterPro" id="IPR035437">
    <property type="entry name" value="SNase_OB-fold_sf"/>
</dbReference>
<keyword evidence="4" id="KW-0378">Hydrolase</keyword>
<dbReference type="Pfam" id="PF00565">
    <property type="entry name" value="SNase"/>
    <property type="match status" value="1"/>
</dbReference>
<gene>
    <name evidence="4" type="ORF">A8950_2641</name>
</gene>
<name>A0A4R6WLI5_9PROT</name>
<evidence type="ECO:0000256" key="2">
    <source>
        <dbReference type="SAM" id="SignalP"/>
    </source>
</evidence>
<dbReference type="SUPFAM" id="SSF50199">
    <property type="entry name" value="Staphylococcal nuclease"/>
    <property type="match status" value="1"/>
</dbReference>